<reference evidence="2 3" key="1">
    <citation type="journal article" date="2023" name="Plant Dis.">
        <title>First Report of Diplodia intermedia Causing Canker and Dieback Diseases on Apple Trees in Canada.</title>
        <authorList>
            <person name="Ellouze W."/>
            <person name="Ilyukhin E."/>
            <person name="Sulman M."/>
            <person name="Ali S."/>
        </authorList>
    </citation>
    <scope>NUCLEOTIDE SEQUENCE [LARGE SCALE GENOMIC DNA]</scope>
    <source>
        <strain evidence="2 3">M45-28</strain>
    </source>
</reference>
<evidence type="ECO:0000259" key="1">
    <source>
        <dbReference type="PROSITE" id="PS50011"/>
    </source>
</evidence>
<dbReference type="InterPro" id="IPR011009">
    <property type="entry name" value="Kinase-like_dom_sf"/>
</dbReference>
<protein>
    <recommendedName>
        <fullName evidence="1">Protein kinase domain-containing protein</fullName>
    </recommendedName>
</protein>
<dbReference type="InterPro" id="IPR000719">
    <property type="entry name" value="Prot_kinase_dom"/>
</dbReference>
<name>A0ABR3TMT3_9PEZI</name>
<dbReference type="SUPFAM" id="SSF56112">
    <property type="entry name" value="Protein kinase-like (PK-like)"/>
    <property type="match status" value="1"/>
</dbReference>
<evidence type="ECO:0000313" key="2">
    <source>
        <dbReference type="EMBL" id="KAL1640941.1"/>
    </source>
</evidence>
<dbReference type="Proteomes" id="UP001521184">
    <property type="component" value="Unassembled WGS sequence"/>
</dbReference>
<dbReference type="PROSITE" id="PS50011">
    <property type="entry name" value="PROTEIN_KINASE_DOM"/>
    <property type="match status" value="1"/>
</dbReference>
<sequence length="270" mass="30120">MAVATTTDPLSGQSNRYANLPLVGNGMTGRILRLGDDRVVKVARTFPLDHLTGKERGDTEYFNAINAQALENERNVYERLGSHRGIIQCFQATNDGIELAFADQGSLDTYIESRPEPHDNVKLGWIASLTDTFCHVHSRRVFVDEIALRNFVIAADGSLKLIDFGQAVLLPLEADPDTICENDLTAKIEILHLGCIIYSIVTWTPHKYYYFNPDPHRPKLQDIPLADHLLCGTIIRKCWNGEYANVDALNKEVRASMVGTDLPEPSHSGF</sequence>
<dbReference type="SMART" id="SM00220">
    <property type="entry name" value="S_TKc"/>
    <property type="match status" value="1"/>
</dbReference>
<keyword evidence="3" id="KW-1185">Reference proteome</keyword>
<feature type="domain" description="Protein kinase" evidence="1">
    <location>
        <begin position="17"/>
        <end position="270"/>
    </location>
</feature>
<comment type="caution">
    <text evidence="2">The sequence shown here is derived from an EMBL/GenBank/DDBJ whole genome shotgun (WGS) entry which is preliminary data.</text>
</comment>
<accession>A0ABR3TMT3</accession>
<dbReference type="Gene3D" id="1.10.510.10">
    <property type="entry name" value="Transferase(Phosphotransferase) domain 1"/>
    <property type="match status" value="1"/>
</dbReference>
<proteinExistence type="predicted"/>
<organism evidence="2 3">
    <name type="scientific">Diplodia intermedia</name>
    <dbReference type="NCBI Taxonomy" id="856260"/>
    <lineage>
        <taxon>Eukaryota</taxon>
        <taxon>Fungi</taxon>
        <taxon>Dikarya</taxon>
        <taxon>Ascomycota</taxon>
        <taxon>Pezizomycotina</taxon>
        <taxon>Dothideomycetes</taxon>
        <taxon>Dothideomycetes incertae sedis</taxon>
        <taxon>Botryosphaeriales</taxon>
        <taxon>Botryosphaeriaceae</taxon>
        <taxon>Diplodia</taxon>
    </lineage>
</organism>
<dbReference type="EMBL" id="JAKEKT020000045">
    <property type="protein sequence ID" value="KAL1640941.1"/>
    <property type="molecule type" value="Genomic_DNA"/>
</dbReference>
<gene>
    <name evidence="2" type="ORF">SLS58_006557</name>
</gene>
<evidence type="ECO:0000313" key="3">
    <source>
        <dbReference type="Proteomes" id="UP001521184"/>
    </source>
</evidence>